<keyword evidence="8 13" id="KW-0594">Phospholipid biosynthesis</keyword>
<organism evidence="14 15">
    <name type="scientific">Mizuhopecten yessoensis</name>
    <name type="common">Japanese scallop</name>
    <name type="synonym">Patinopecten yessoensis</name>
    <dbReference type="NCBI Taxonomy" id="6573"/>
    <lineage>
        <taxon>Eukaryota</taxon>
        <taxon>Metazoa</taxon>
        <taxon>Spiralia</taxon>
        <taxon>Lophotrochozoa</taxon>
        <taxon>Mollusca</taxon>
        <taxon>Bivalvia</taxon>
        <taxon>Autobranchia</taxon>
        <taxon>Pteriomorphia</taxon>
        <taxon>Pectinida</taxon>
        <taxon>Pectinoidea</taxon>
        <taxon>Pectinidae</taxon>
        <taxon>Mizuhopecten</taxon>
    </lineage>
</organism>
<evidence type="ECO:0000313" key="14">
    <source>
        <dbReference type="EMBL" id="OWF42679.1"/>
    </source>
</evidence>
<comment type="subunit">
    <text evidence="13">Heterodimer of a large membrane-associated beta subunit and a small pyruvoyl-containing alpha subunit.</text>
</comment>
<keyword evidence="5 13" id="KW-1133">Transmembrane helix</keyword>
<dbReference type="InterPro" id="IPR033661">
    <property type="entry name" value="PSD_type1_euk"/>
</dbReference>
<proteinExistence type="inferred from homology"/>
<evidence type="ECO:0000256" key="2">
    <source>
        <dbReference type="ARBA" id="ARBA00022516"/>
    </source>
</evidence>
<feature type="active site" description="Charge relay system; for autoendoproteolytic cleavage activity" evidence="13">
    <location>
        <position position="244"/>
    </location>
</feature>
<evidence type="ECO:0000256" key="6">
    <source>
        <dbReference type="ARBA" id="ARBA00023098"/>
    </source>
</evidence>
<evidence type="ECO:0000256" key="3">
    <source>
        <dbReference type="ARBA" id="ARBA00022692"/>
    </source>
</evidence>
<dbReference type="OrthoDB" id="4330at2759"/>
<comment type="pathway">
    <text evidence="1">Lipid metabolism.</text>
</comment>
<dbReference type="HAMAP" id="MF_03208">
    <property type="entry name" value="PS_decarb_PSD_B_type1_euk"/>
    <property type="match status" value="1"/>
</dbReference>
<feature type="active site" description="Charge relay system; for autoendoproteolytic cleavage activity" evidence="13">
    <location>
        <position position="166"/>
    </location>
</feature>
<name>A0A210Q1V9_MIZYE</name>
<comment type="function">
    <text evidence="12">Catalyzes the formation of phosphatidylethanolamine (PtdEtn) from phosphatidylserine (PtdSer). Plays a central role in phospholipid metabolism and in the interorganelle trafficking of phosphatidylserine. May be involved in lipid droplet biogenesis at the endoplasmic reticulum membrane.</text>
</comment>
<evidence type="ECO:0000256" key="5">
    <source>
        <dbReference type="ARBA" id="ARBA00022989"/>
    </source>
</evidence>
<evidence type="ECO:0000256" key="7">
    <source>
        <dbReference type="ARBA" id="ARBA00023136"/>
    </source>
</evidence>
<evidence type="ECO:0000256" key="11">
    <source>
        <dbReference type="ARBA" id="ARBA00023317"/>
    </source>
</evidence>
<dbReference type="AlphaFoldDB" id="A0A210Q1V9"/>
<reference evidence="14 15" key="1">
    <citation type="journal article" date="2017" name="Nat. Ecol. Evol.">
        <title>Scallop genome provides insights into evolution of bilaterian karyotype and development.</title>
        <authorList>
            <person name="Wang S."/>
            <person name="Zhang J."/>
            <person name="Jiao W."/>
            <person name="Li J."/>
            <person name="Xun X."/>
            <person name="Sun Y."/>
            <person name="Guo X."/>
            <person name="Huan P."/>
            <person name="Dong B."/>
            <person name="Zhang L."/>
            <person name="Hu X."/>
            <person name="Sun X."/>
            <person name="Wang J."/>
            <person name="Zhao C."/>
            <person name="Wang Y."/>
            <person name="Wang D."/>
            <person name="Huang X."/>
            <person name="Wang R."/>
            <person name="Lv J."/>
            <person name="Li Y."/>
            <person name="Zhang Z."/>
            <person name="Liu B."/>
            <person name="Lu W."/>
            <person name="Hui Y."/>
            <person name="Liang J."/>
            <person name="Zhou Z."/>
            <person name="Hou R."/>
            <person name="Li X."/>
            <person name="Liu Y."/>
            <person name="Li H."/>
            <person name="Ning X."/>
            <person name="Lin Y."/>
            <person name="Zhao L."/>
            <person name="Xing Q."/>
            <person name="Dou J."/>
            <person name="Li Y."/>
            <person name="Mao J."/>
            <person name="Guo H."/>
            <person name="Dou H."/>
            <person name="Li T."/>
            <person name="Mu C."/>
            <person name="Jiang W."/>
            <person name="Fu Q."/>
            <person name="Fu X."/>
            <person name="Miao Y."/>
            <person name="Liu J."/>
            <person name="Yu Q."/>
            <person name="Li R."/>
            <person name="Liao H."/>
            <person name="Li X."/>
            <person name="Kong Y."/>
            <person name="Jiang Z."/>
            <person name="Chourrout D."/>
            <person name="Li R."/>
            <person name="Bao Z."/>
        </authorList>
    </citation>
    <scope>NUCLEOTIDE SEQUENCE [LARGE SCALE GENOMIC DNA]</scope>
    <source>
        <strain evidence="14 15">PY_sf001</strain>
    </source>
</reference>
<dbReference type="EC" id="4.1.1.65" evidence="13"/>
<feature type="topological domain" description="Mitochondrial matrix" evidence="13">
    <location>
        <begin position="1"/>
        <end position="56"/>
    </location>
</feature>
<keyword evidence="11 13" id="KW-0670">Pyruvate</keyword>
<keyword evidence="4 13" id="KW-0210">Decarboxylase</keyword>
<dbReference type="STRING" id="6573.A0A210Q1V9"/>
<dbReference type="Proteomes" id="UP000242188">
    <property type="component" value="Unassembled WGS sequence"/>
</dbReference>
<feature type="active site" description="Schiff-base intermediate with substrate; via pyruvic acid; for decarboxylase activity" evidence="13">
    <location>
        <position position="350"/>
    </location>
</feature>
<feature type="chain" id="PRO_5023350818" description="Phosphatidylserine decarboxylase beta chain" evidence="13">
    <location>
        <begin position="1"/>
        <end position="349"/>
    </location>
</feature>
<evidence type="ECO:0000256" key="9">
    <source>
        <dbReference type="ARBA" id="ARBA00023239"/>
    </source>
</evidence>
<keyword evidence="13" id="KW-0999">Mitochondrion inner membrane</keyword>
<accession>A0A210Q1V9</accession>
<feature type="chain" id="PRO_5023350817" description="Phosphatidylserine decarboxylase alpha chain" evidence="13">
    <location>
        <begin position="350"/>
        <end position="395"/>
    </location>
</feature>
<dbReference type="PANTHER" id="PTHR10067:SF6">
    <property type="entry name" value="PHOSPHATIDYLSERINE DECARBOXYLASE PROENZYME, MITOCHONDRIAL"/>
    <property type="match status" value="1"/>
</dbReference>
<evidence type="ECO:0000256" key="10">
    <source>
        <dbReference type="ARBA" id="ARBA00023264"/>
    </source>
</evidence>
<dbReference type="Pfam" id="PF02666">
    <property type="entry name" value="PS_Dcarbxylase"/>
    <property type="match status" value="1"/>
</dbReference>
<comment type="caution">
    <text evidence="14">The sequence shown here is derived from an EMBL/GenBank/DDBJ whole genome shotgun (WGS) entry which is preliminary data.</text>
</comment>
<dbReference type="UniPathway" id="UPA00558">
    <property type="reaction ID" value="UER00616"/>
</dbReference>
<comment type="pathway">
    <text evidence="13">Phospholipid metabolism; phosphatidylethanolamine biosynthesis; phosphatidylethanolamine from CDP-diacylglycerol: step 2/2.</text>
</comment>
<comment type="similarity">
    <text evidence="13">Belongs to the phosphatidylserine decarboxylase family. PSD-B subfamily. Eukaryotic type I sub-subfamily.</text>
</comment>
<dbReference type="GO" id="GO:0004609">
    <property type="term" value="F:phosphatidylserine decarboxylase activity"/>
    <property type="evidence" value="ECO:0007669"/>
    <property type="project" value="UniProtKB-UniRule"/>
</dbReference>
<gene>
    <name evidence="14" type="ORF">KP79_PYT15758</name>
</gene>
<keyword evidence="9 13" id="KW-0456">Lyase</keyword>
<dbReference type="EMBL" id="NEDP02005239">
    <property type="protein sequence ID" value="OWF42679.1"/>
    <property type="molecule type" value="Genomic_DNA"/>
</dbReference>
<comment type="catalytic activity">
    <reaction evidence="13">
        <text>a 1,2-diacyl-sn-glycero-3-phospho-L-serine + H(+) = a 1,2-diacyl-sn-glycero-3-phosphoethanolamine + CO2</text>
        <dbReference type="Rhea" id="RHEA:20828"/>
        <dbReference type="ChEBI" id="CHEBI:15378"/>
        <dbReference type="ChEBI" id="CHEBI:16526"/>
        <dbReference type="ChEBI" id="CHEBI:57262"/>
        <dbReference type="ChEBI" id="CHEBI:64612"/>
        <dbReference type="EC" id="4.1.1.65"/>
    </reaction>
</comment>
<evidence type="ECO:0000256" key="12">
    <source>
        <dbReference type="ARBA" id="ARBA00045136"/>
    </source>
</evidence>
<dbReference type="GO" id="GO:0005743">
    <property type="term" value="C:mitochondrial inner membrane"/>
    <property type="evidence" value="ECO:0007669"/>
    <property type="project" value="UniProtKB-SubCell"/>
</dbReference>
<comment type="subcellular location">
    <molecule>Phosphatidylserine decarboxylase alpha chain</molecule>
    <subcellularLocation>
        <location evidence="13">Mitochondrion inner membrane</location>
        <topology evidence="13">Peripheral membrane protein</topology>
        <orientation evidence="13">Intermembrane side</orientation>
    </subcellularLocation>
    <text evidence="13">Anchored to the mitochondrial inner membrane through its interaction with the integral membrane beta chain.</text>
</comment>
<evidence type="ECO:0000313" key="15">
    <source>
        <dbReference type="Proteomes" id="UP000242188"/>
    </source>
</evidence>
<keyword evidence="2 13" id="KW-0444">Lipid biosynthesis</keyword>
<dbReference type="GO" id="GO:0016540">
    <property type="term" value="P:protein autoprocessing"/>
    <property type="evidence" value="ECO:0007669"/>
    <property type="project" value="UniProtKB-UniRule"/>
</dbReference>
<comment type="cofactor">
    <cofactor evidence="13">
        <name>pyruvate</name>
        <dbReference type="ChEBI" id="CHEBI:15361"/>
    </cofactor>
    <text evidence="13">Binds 1 pyruvoyl group covalently per subunit.</text>
</comment>
<evidence type="ECO:0000256" key="13">
    <source>
        <dbReference type="HAMAP-Rule" id="MF_03208"/>
    </source>
</evidence>
<evidence type="ECO:0000256" key="1">
    <source>
        <dbReference type="ARBA" id="ARBA00005189"/>
    </source>
</evidence>
<dbReference type="GO" id="GO:0006646">
    <property type="term" value="P:phosphatidylethanolamine biosynthetic process"/>
    <property type="evidence" value="ECO:0007669"/>
    <property type="project" value="UniProtKB-UniRule"/>
</dbReference>
<dbReference type="NCBIfam" id="TIGR00163">
    <property type="entry name" value="PS_decarb"/>
    <property type="match status" value="1"/>
</dbReference>
<dbReference type="PANTHER" id="PTHR10067">
    <property type="entry name" value="PHOSPHATIDYLSERINE DECARBOXYLASE"/>
    <property type="match status" value="1"/>
</dbReference>
<feature type="modified residue" description="Pyruvic acid (Ser); by autocatalysis" evidence="13">
    <location>
        <position position="350"/>
    </location>
</feature>
<evidence type="ECO:0000256" key="8">
    <source>
        <dbReference type="ARBA" id="ARBA00023209"/>
    </source>
</evidence>
<dbReference type="InterPro" id="IPR003817">
    <property type="entry name" value="PS_Dcarbxylase"/>
</dbReference>
<feature type="site" description="Cleavage (non-hydrolytic); by autocatalysis" evidence="13">
    <location>
        <begin position="349"/>
        <end position="350"/>
    </location>
</feature>
<comment type="PTM">
    <text evidence="13">Is synthesized initially as an inactive proenzyme. Formation of the active enzyme involves a self-maturation process in which the active site pyruvoyl group is generated from an internal serine residue via an autocatalytic post-translational modification. Two non-identical subunits are generated from the proenzyme in this reaction, and the pyruvate is formed at the N-terminus of the alpha chain, which is derived from the carboxyl end of the proenzyme. The autoendoproteolytic cleavage occurs by a canonical serine protease mechanism, in which the side chain hydroxyl group of the serine supplies its oxygen atom to form the C-terminus of the beta chain, while the remainder of the serine residue undergoes an oxidative deamination to produce ammonia and the pyruvoyl prosthetic group on the alpha chain. During this reaction, the Ser that is part of the protease active site of the proenzyme becomes the pyruvoyl prosthetic group, which constitutes an essential element of the active site of the mature decarboxylase.</text>
</comment>
<dbReference type="InterPro" id="IPR033177">
    <property type="entry name" value="PSD-B"/>
</dbReference>
<comment type="subcellular location">
    <molecule>Phosphatidylserine decarboxylase beta chain</molecule>
    <subcellularLocation>
        <location evidence="13">Mitochondrion inner membrane</location>
        <topology evidence="13">Single-pass membrane protein</topology>
        <orientation evidence="13">Intermembrane side</orientation>
    </subcellularLocation>
</comment>
<keyword evidence="13" id="KW-0496">Mitochondrion</keyword>
<keyword evidence="13" id="KW-0865">Zymogen</keyword>
<feature type="topological domain" description="Mitochondrial intermembrane" evidence="13">
    <location>
        <begin position="76"/>
        <end position="395"/>
    </location>
</feature>
<sequence length="395" mass="45271">MATSMLFGVRLPSGAVMRRSFLIQCHTRPERCGKGLQVIHRSWSESQYKPKRKGWWRTPLRITVALGIGIAVLGPKTANQQIERVYKRLPLEAFSRLVGRLSEIELRDWLRKPLLGLYVRFFQVDLSEAADEDLTHYSSIGEFFRRPLKPGARPVDELHDLTCPSDGKILHFGEVQDGTLEQVKGVSYSLRHFLGHSTWINGPLTENVQFLSDEEYYQTLQIQPGNSLYYCIVYLAPGNYHRFHSAVDWTITYRRHFPGSLLSVNPRIAERVQDLFNYNERVVYFGTWKHGLFAYIPVGATNVGSIKVYCDKDLATNSTENKGMEFIDKVYPNGVKVKKGEMFGEFNMGSTVVLVFEAPKDFKFTCENRQHVKCGIALGNDRRVDSEKDQQETKC</sequence>
<keyword evidence="6 13" id="KW-0443">Lipid metabolism</keyword>
<keyword evidence="10 13" id="KW-1208">Phospholipid metabolism</keyword>
<keyword evidence="3 13" id="KW-0812">Transmembrane</keyword>
<keyword evidence="7 13" id="KW-0472">Membrane</keyword>
<feature type="active site" description="Charge relay system; for autoendoproteolytic cleavage activity" evidence="13">
    <location>
        <position position="350"/>
    </location>
</feature>
<protein>
    <recommendedName>
        <fullName evidence="13">Phosphatidylserine decarboxylase proenzyme, mitochondrial</fullName>
        <ecNumber evidence="13">4.1.1.65</ecNumber>
    </recommendedName>
    <component>
        <recommendedName>
            <fullName evidence="13">Phosphatidylserine decarboxylase beta chain</fullName>
        </recommendedName>
    </component>
    <component>
        <recommendedName>
            <fullName evidence="13">Phosphatidylserine decarboxylase alpha chain</fullName>
        </recommendedName>
    </component>
</protein>
<evidence type="ECO:0000256" key="4">
    <source>
        <dbReference type="ARBA" id="ARBA00022793"/>
    </source>
</evidence>
<keyword evidence="15" id="KW-1185">Reference proteome</keyword>